<dbReference type="KEGG" id="pbar:105431352"/>
<dbReference type="InterPro" id="IPR045860">
    <property type="entry name" value="Snake_toxin-like_sf"/>
</dbReference>
<comment type="subcellular location">
    <subcellularLocation>
        <location evidence="1">Membrane</location>
        <topology evidence="1">Lipid-anchor</topology>
        <topology evidence="1">GPI-anchor</topology>
    </subcellularLocation>
</comment>
<protein>
    <submittedName>
        <fullName evidence="10">Uncharacterized protein LOC105431352</fullName>
    </submittedName>
</protein>
<evidence type="ECO:0000313" key="9">
    <source>
        <dbReference type="Proteomes" id="UP000504615"/>
    </source>
</evidence>
<dbReference type="GeneID" id="105431352"/>
<dbReference type="InterPro" id="IPR050975">
    <property type="entry name" value="Sleep_regulator"/>
</dbReference>
<evidence type="ECO:0000256" key="3">
    <source>
        <dbReference type="ARBA" id="ARBA00022692"/>
    </source>
</evidence>
<dbReference type="Proteomes" id="UP000504615">
    <property type="component" value="Unplaced"/>
</dbReference>
<keyword evidence="2" id="KW-0336">GPI-anchor</keyword>
<keyword evidence="9" id="KW-1185">Reference proteome</keyword>
<organism evidence="9 10">
    <name type="scientific">Pogonomyrmex barbatus</name>
    <name type="common">red harvester ant</name>
    <dbReference type="NCBI Taxonomy" id="144034"/>
    <lineage>
        <taxon>Eukaryota</taxon>
        <taxon>Metazoa</taxon>
        <taxon>Ecdysozoa</taxon>
        <taxon>Arthropoda</taxon>
        <taxon>Hexapoda</taxon>
        <taxon>Insecta</taxon>
        <taxon>Pterygota</taxon>
        <taxon>Neoptera</taxon>
        <taxon>Endopterygota</taxon>
        <taxon>Hymenoptera</taxon>
        <taxon>Apocrita</taxon>
        <taxon>Aculeata</taxon>
        <taxon>Formicoidea</taxon>
        <taxon>Formicidae</taxon>
        <taxon>Myrmicinae</taxon>
        <taxon>Pogonomyrmex</taxon>
    </lineage>
</organism>
<dbReference type="GO" id="GO:0098552">
    <property type="term" value="C:side of membrane"/>
    <property type="evidence" value="ECO:0007669"/>
    <property type="project" value="UniProtKB-KW"/>
</dbReference>
<keyword evidence="6" id="KW-0472">Membrane</keyword>
<dbReference type="AlphaFoldDB" id="A0A6I9WVB5"/>
<dbReference type="SUPFAM" id="SSF57302">
    <property type="entry name" value="Snake toxin-like"/>
    <property type="match status" value="1"/>
</dbReference>
<proteinExistence type="predicted"/>
<evidence type="ECO:0000256" key="8">
    <source>
        <dbReference type="SAM" id="SignalP"/>
    </source>
</evidence>
<feature type="signal peptide" evidence="8">
    <location>
        <begin position="1"/>
        <end position="24"/>
    </location>
</feature>
<evidence type="ECO:0000256" key="6">
    <source>
        <dbReference type="ARBA" id="ARBA00023136"/>
    </source>
</evidence>
<dbReference type="OrthoDB" id="7554848at2759"/>
<evidence type="ECO:0000256" key="7">
    <source>
        <dbReference type="ARBA" id="ARBA00023288"/>
    </source>
</evidence>
<feature type="chain" id="PRO_5026798903" evidence="8">
    <location>
        <begin position="25"/>
        <end position="124"/>
    </location>
</feature>
<dbReference type="PANTHER" id="PTHR33562">
    <property type="entry name" value="ATILLA, ISOFORM B-RELATED-RELATED"/>
    <property type="match status" value="1"/>
</dbReference>
<dbReference type="RefSeq" id="XP_011643787.1">
    <property type="nucleotide sequence ID" value="XM_011645485.1"/>
</dbReference>
<dbReference type="PANTHER" id="PTHR33562:SF29">
    <property type="entry name" value="PROTEIN SLEEPLESS"/>
    <property type="match status" value="1"/>
</dbReference>
<evidence type="ECO:0000256" key="5">
    <source>
        <dbReference type="ARBA" id="ARBA00022989"/>
    </source>
</evidence>
<evidence type="ECO:0000313" key="10">
    <source>
        <dbReference type="RefSeq" id="XP_011643787.1"/>
    </source>
</evidence>
<accession>A0A6I9WVB5</accession>
<keyword evidence="7" id="KW-0449">Lipoprotein</keyword>
<keyword evidence="5" id="KW-1133">Transmembrane helix</keyword>
<evidence type="ECO:0000256" key="1">
    <source>
        <dbReference type="ARBA" id="ARBA00004589"/>
    </source>
</evidence>
<keyword evidence="4 8" id="KW-0732">Signal</keyword>
<name>A0A6I9WVB5_9HYME</name>
<keyword evidence="2" id="KW-0325">Glycoprotein</keyword>
<gene>
    <name evidence="10" type="primary">LOC105431352</name>
</gene>
<keyword evidence="3" id="KW-0812">Transmembrane</keyword>
<evidence type="ECO:0000256" key="2">
    <source>
        <dbReference type="ARBA" id="ARBA00022622"/>
    </source>
</evidence>
<reference evidence="10" key="1">
    <citation type="submission" date="2025-08" db="UniProtKB">
        <authorList>
            <consortium name="RefSeq"/>
        </authorList>
    </citation>
    <scope>IDENTIFICATION</scope>
</reference>
<sequence>MQGLHRLFVITILVVLLIIHSGDAIKCYKCTSETSKTCEKAPTKNETEECYDPVLKNNCITYEYDVKNTTAIGRRCFIAGQCKSIFKKCIHECSTDLCNASTSNTVSIVTIIVSGLITLLWKIQ</sequence>
<evidence type="ECO:0000256" key="4">
    <source>
        <dbReference type="ARBA" id="ARBA00022729"/>
    </source>
</evidence>